<evidence type="ECO:0000313" key="2">
    <source>
        <dbReference type="EMBL" id="KUM73147.1"/>
    </source>
</evidence>
<comment type="caution">
    <text evidence="2">The sequence shown here is derived from an EMBL/GenBank/DDBJ whole genome shotgun (WGS) entry which is preliminary data.</text>
</comment>
<sequence>MAHPRLVTGQAQLGGPVGDRGQREGGEPDRGVGRRARVVGEGRDGGPHPLHRRLGVSAQCGGVGEQEPQQIPGRLVGPVQILQHEEHRREVRQIGQQPGDALEQPQPVTHGVRPAPQQPVDHGMSPENVREPLVTGERPEHLGERQIRQPDITEIDTVPGQHGHARRGGPARDLVQYPGPADSGVPGDQHGPGLTTPGTFQHIAEPGKLAFPPDDRRTR</sequence>
<organism evidence="2 3">
    <name type="scientific">Streptomyces curacoi</name>
    <dbReference type="NCBI Taxonomy" id="146536"/>
    <lineage>
        <taxon>Bacteria</taxon>
        <taxon>Bacillati</taxon>
        <taxon>Actinomycetota</taxon>
        <taxon>Actinomycetes</taxon>
        <taxon>Kitasatosporales</taxon>
        <taxon>Streptomycetaceae</taxon>
        <taxon>Streptomyces</taxon>
    </lineage>
</organism>
<protein>
    <submittedName>
        <fullName evidence="2">Uncharacterized protein</fullName>
    </submittedName>
</protein>
<keyword evidence="3" id="KW-1185">Reference proteome</keyword>
<dbReference type="AlphaFoldDB" id="A0A117P4Y2"/>
<dbReference type="EMBL" id="LMWJ01000015">
    <property type="protein sequence ID" value="KUM73147.1"/>
    <property type="molecule type" value="Genomic_DNA"/>
</dbReference>
<proteinExistence type="predicted"/>
<evidence type="ECO:0000256" key="1">
    <source>
        <dbReference type="SAM" id="MobiDB-lite"/>
    </source>
</evidence>
<feature type="region of interest" description="Disordered" evidence="1">
    <location>
        <begin position="1"/>
        <end position="54"/>
    </location>
</feature>
<reference evidence="2 3" key="1">
    <citation type="submission" date="2015-10" db="EMBL/GenBank/DDBJ databases">
        <title>Draft genome sequence of Streptomyces curacoi DSM 40107, type strain for the species Streptomyces curacoi.</title>
        <authorList>
            <person name="Ruckert C."/>
            <person name="Winkler A."/>
            <person name="Kalinowski J."/>
            <person name="Kampfer P."/>
            <person name="Glaeser S."/>
        </authorList>
    </citation>
    <scope>NUCLEOTIDE SEQUENCE [LARGE SCALE GENOMIC DNA]</scope>
    <source>
        <strain evidence="2 3">DSM 40107</strain>
    </source>
</reference>
<feature type="compositionally biased region" description="Basic and acidic residues" evidence="1">
    <location>
        <begin position="137"/>
        <end position="148"/>
    </location>
</feature>
<dbReference type="Proteomes" id="UP000054024">
    <property type="component" value="Unassembled WGS sequence"/>
</dbReference>
<gene>
    <name evidence="2" type="ORF">AQI70_20400</name>
</gene>
<name>A0A117P4Y2_9ACTN</name>
<feature type="region of interest" description="Disordered" evidence="1">
    <location>
        <begin position="88"/>
        <end position="219"/>
    </location>
</feature>
<accession>A0A117P4Y2</accession>
<feature type="compositionally biased region" description="Basic and acidic residues" evidence="1">
    <location>
        <begin position="20"/>
        <end position="46"/>
    </location>
</feature>
<evidence type="ECO:0000313" key="3">
    <source>
        <dbReference type="Proteomes" id="UP000054024"/>
    </source>
</evidence>